<dbReference type="InterPro" id="IPR036514">
    <property type="entry name" value="SGNH_hydro_sf"/>
</dbReference>
<reference evidence="4 6" key="2">
    <citation type="submission" date="2017-09" db="EMBL/GenBank/DDBJ databases">
        <title>A single nucleotide polymorphism in the Staphylococcus aureus virulence regulator SaeR abolishes pathogenesis.</title>
        <authorList>
            <person name="Copin R.J."/>
            <person name="Sause W."/>
            <person name="Shopsin B."/>
            <person name="Torres V.J."/>
        </authorList>
    </citation>
    <scope>NUCLEOTIDE SEQUENCE [LARGE SCALE GENOMIC DNA]</scope>
    <source>
        <strain evidence="6">Newman</strain>
        <strain evidence="4">Newman_D2C</strain>
    </source>
</reference>
<proteinExistence type="predicted"/>
<dbReference type="GO" id="GO:0004622">
    <property type="term" value="F:phosphatidylcholine lysophospholipase activity"/>
    <property type="evidence" value="ECO:0007669"/>
    <property type="project" value="TreeGrafter"/>
</dbReference>
<dbReference type="PHI-base" id="PHI:10291"/>
<dbReference type="Gene3D" id="3.40.50.1110">
    <property type="entry name" value="SGNH hydrolase"/>
    <property type="match status" value="1"/>
</dbReference>
<dbReference type="PATRIC" id="fig|1280.3349.peg.252"/>
<dbReference type="Pfam" id="PF24650">
    <property type="entry name" value="TT1_Tal"/>
    <property type="match status" value="1"/>
</dbReference>
<feature type="domain" description="Tal N-terminal tail tube TT1" evidence="3">
    <location>
        <begin position="1"/>
        <end position="89"/>
    </location>
</feature>
<evidence type="ECO:0000313" key="6">
    <source>
        <dbReference type="Proteomes" id="UP000217245"/>
    </source>
</evidence>
<dbReference type="PANTHER" id="PTHR30383">
    <property type="entry name" value="THIOESTERASE 1/PROTEASE 1/LYSOPHOSPHOLIPASE L1"/>
    <property type="match status" value="1"/>
</dbReference>
<evidence type="ECO:0000313" key="5">
    <source>
        <dbReference type="EMBL" id="BAQ25909.1"/>
    </source>
</evidence>
<dbReference type="PANTHER" id="PTHR30383:SF5">
    <property type="entry name" value="SGNH HYDROLASE-TYPE ESTERASE DOMAIN-CONTAINING PROTEIN"/>
    <property type="match status" value="1"/>
</dbReference>
<reference evidence="5" key="1">
    <citation type="submission" date="2014-08" db="EMBL/GenBank/DDBJ databases">
        <title>Comparative genomics of MRSA.</title>
        <authorList>
            <person name="Yamamoto T."/>
        </authorList>
    </citation>
    <scope>NUCLEOTIDE SEQUENCE</scope>
    <source>
        <strain evidence="5">OC3</strain>
    </source>
</reference>
<evidence type="ECO:0000259" key="1">
    <source>
        <dbReference type="Pfam" id="PF06605"/>
    </source>
</evidence>
<dbReference type="Gene3D" id="3.55.50.40">
    <property type="match status" value="1"/>
</dbReference>
<dbReference type="Pfam" id="PF06605">
    <property type="entry name" value="Prophage_tail"/>
    <property type="match status" value="1"/>
</dbReference>
<dbReference type="InterPro" id="IPR010572">
    <property type="entry name" value="Tail_dom"/>
</dbReference>
<protein>
    <submittedName>
        <fullName evidence="4">Peptidase</fullName>
    </submittedName>
</protein>
<evidence type="ECO:0000313" key="4">
    <source>
        <dbReference type="EMBL" id="ATC71212.1"/>
    </source>
</evidence>
<dbReference type="EMBL" id="AB983197">
    <property type="protein sequence ID" value="BAQ25909.1"/>
    <property type="molecule type" value="Genomic_DNA"/>
</dbReference>
<dbReference type="SUPFAM" id="SSF52266">
    <property type="entry name" value="SGNH hydrolase"/>
    <property type="match status" value="1"/>
</dbReference>
<feature type="domain" description="Tail spike" evidence="1">
    <location>
        <begin position="97"/>
        <end position="314"/>
    </location>
</feature>
<organism evidence="5">
    <name type="scientific">Staphylococcus aureus</name>
    <dbReference type="NCBI Taxonomy" id="1280"/>
    <lineage>
        <taxon>Bacteria</taxon>
        <taxon>Bacillati</taxon>
        <taxon>Bacillota</taxon>
        <taxon>Bacilli</taxon>
        <taxon>Bacillales</taxon>
        <taxon>Staphylococcaceae</taxon>
        <taxon>Staphylococcus</taxon>
    </lineage>
</organism>
<dbReference type="SMR" id="A0A0C6DRX4"/>
<sequence length="633" mass="70988">MTITIKPPKGNGAPVPVETTLVKKVNADGVLTFDILENKYTYEVINAIGKRWIVSHVEGENDKKEYVITVIDRKSEGDRQLVECTAREIPIDKLMIDRIYVNVTGSFTVERYFNIVFQGTGMLFEVEGKVKSSKFENGGEGDTRLEMFKKGLEHFGLEYKITYDKKKDRYKFVLTPFANQKASYFISDEVNANAIKLEEDASDFATFIRGYGNYSGEETFEHAGLVMEARSALAEIYGDIHAEPFKDGKVTDQETMDKELQSRLKKSLKQSLSLDFLVLRESYPEADPQPGDIVQIKSTKLGLNDLVRIVQVKTIRGINNVIVKQDVTLGEFNREQRYMKKVNTAANYVSGLNDVNLSNPSKAAENLKSKVASIAKSTLDLMSRTDLIEDKQQKVSSKTVTTSDGTIVHDFIDKSNIKDVKTIGTIGDSVARGSHAKTNFTEMLGKKLKAKTTNLARGGATMATVPIGKEAVENSIYRQAEQIRGDLIILQGTDDDWLHGYWAGVPIGTDKTDTKTFYGAFCSAIEVIRKNNPASKILVMTATRQCPMSGTTIRRKDTDKNKLGLTLEDYVNAQILACSELDVPVYDAYHTDYFKPYNPAFRKSSMPDGLHPNERGHEVIMYELIKNYYQFYG</sequence>
<dbReference type="CDD" id="cd00229">
    <property type="entry name" value="SGNH_hydrolase"/>
    <property type="match status" value="1"/>
</dbReference>
<dbReference type="Pfam" id="PF13472">
    <property type="entry name" value="Lipase_GDSL_2"/>
    <property type="match status" value="1"/>
</dbReference>
<accession>A0A0C6DRX4</accession>
<evidence type="ECO:0000259" key="2">
    <source>
        <dbReference type="Pfam" id="PF13472"/>
    </source>
</evidence>
<dbReference type="InterPro" id="IPR056060">
    <property type="entry name" value="Tal_TT1_dom"/>
</dbReference>
<dbReference type="Proteomes" id="UP000217245">
    <property type="component" value="Chromosome"/>
</dbReference>
<dbReference type="AlphaFoldDB" id="A0A0C6DRX4"/>
<gene>
    <name evidence="4" type="ORF">CNH36_05945</name>
</gene>
<feature type="domain" description="SGNH hydrolase-type esterase" evidence="2">
    <location>
        <begin position="426"/>
        <end position="618"/>
    </location>
</feature>
<dbReference type="InterPro" id="IPR051532">
    <property type="entry name" value="Ester_Hydrolysis_Enzymes"/>
</dbReference>
<name>A0A0C6DRX4_STAAU</name>
<dbReference type="EMBL" id="CP023391">
    <property type="protein sequence ID" value="ATC71212.1"/>
    <property type="molecule type" value="Genomic_DNA"/>
</dbReference>
<dbReference type="KEGG" id="saud:CH52_01370"/>
<evidence type="ECO:0000259" key="3">
    <source>
        <dbReference type="Pfam" id="PF24650"/>
    </source>
</evidence>
<dbReference type="InterPro" id="IPR013830">
    <property type="entry name" value="SGNH_hydro"/>
</dbReference>
<dbReference type="RefSeq" id="WP_000156406.1">
    <property type="nucleotide sequence ID" value="NZ_AP017377.1"/>
</dbReference>